<evidence type="ECO:0000256" key="10">
    <source>
        <dbReference type="ARBA" id="ARBA00031051"/>
    </source>
</evidence>
<name>A0A975XVH9_9RHOO</name>
<dbReference type="EMBL" id="CP064782">
    <property type="protein sequence ID" value="QWT49862.1"/>
    <property type="molecule type" value="Genomic_DNA"/>
</dbReference>
<evidence type="ECO:0000256" key="4">
    <source>
        <dbReference type="ARBA" id="ARBA00011881"/>
    </source>
</evidence>
<dbReference type="PIRSF" id="PIRSF006118">
    <property type="entry name" value="KDO8-P_Ptase"/>
    <property type="match status" value="1"/>
</dbReference>
<dbReference type="FunFam" id="3.40.50.1000:FF:000029">
    <property type="entry name" value="3-deoxy-D-manno-octulosonate 8-phosphate phosphatase KdsC"/>
    <property type="match status" value="1"/>
</dbReference>
<evidence type="ECO:0000256" key="7">
    <source>
        <dbReference type="ARBA" id="ARBA00022723"/>
    </source>
</evidence>
<dbReference type="PANTHER" id="PTHR21485">
    <property type="entry name" value="HAD SUPERFAMILY MEMBERS CMAS AND KDSC"/>
    <property type="match status" value="1"/>
</dbReference>
<dbReference type="KEGG" id="aiq:Azoinq_04435"/>
<sequence>MPTSCNDLRLMAFDVDGVLTDGRLYYSDQGVELKAYHAQDGRAMKLLQKAGITLALITGRNTPAVANRARDLGIDIVLQGILDKRTAMGELLAARGLDFSQAGYMGDDVQDIKILAACGFSAAPADAHPLVKDHVAYVSTLGGGHGAVREVCEHILAAQGRLDALFASYLP</sequence>
<dbReference type="GO" id="GO:0008781">
    <property type="term" value="F:N-acylneuraminate cytidylyltransferase activity"/>
    <property type="evidence" value="ECO:0007669"/>
    <property type="project" value="TreeGrafter"/>
</dbReference>
<evidence type="ECO:0000256" key="5">
    <source>
        <dbReference type="ARBA" id="ARBA00013066"/>
    </source>
</evidence>
<keyword evidence="8 11" id="KW-0378">Hydrolase</keyword>
<evidence type="ECO:0000313" key="11">
    <source>
        <dbReference type="EMBL" id="QWT49862.1"/>
    </source>
</evidence>
<dbReference type="SFLD" id="SFLDG01138">
    <property type="entry name" value="C1.6.2:_Deoxy-d-mannose-octulo"/>
    <property type="match status" value="1"/>
</dbReference>
<keyword evidence="9" id="KW-0460">Magnesium</keyword>
<dbReference type="NCBIfam" id="TIGR01670">
    <property type="entry name" value="KdsC-phosphatas"/>
    <property type="match status" value="1"/>
</dbReference>
<comment type="similarity">
    <text evidence="3">Belongs to the KdsC family.</text>
</comment>
<proteinExistence type="inferred from homology"/>
<keyword evidence="12" id="KW-1185">Reference proteome</keyword>
<dbReference type="RefSeq" id="WP_216131876.1">
    <property type="nucleotide sequence ID" value="NZ_CP064782.1"/>
</dbReference>
<evidence type="ECO:0000256" key="3">
    <source>
        <dbReference type="ARBA" id="ARBA00005893"/>
    </source>
</evidence>
<dbReference type="SFLD" id="SFLDG01136">
    <property type="entry name" value="C1.6:_Phosphoserine_Phosphatas"/>
    <property type="match status" value="1"/>
</dbReference>
<dbReference type="AlphaFoldDB" id="A0A975XVH9"/>
<dbReference type="Proteomes" id="UP000683428">
    <property type="component" value="Chromosome"/>
</dbReference>
<dbReference type="SFLD" id="SFLDS00003">
    <property type="entry name" value="Haloacid_Dehalogenase"/>
    <property type="match status" value="1"/>
</dbReference>
<comment type="cofactor">
    <cofactor evidence="2">
        <name>Mg(2+)</name>
        <dbReference type="ChEBI" id="CHEBI:18420"/>
    </cofactor>
</comment>
<comment type="subunit">
    <text evidence="4">Homotetramer.</text>
</comment>
<reference evidence="11" key="1">
    <citation type="submission" date="2020-11" db="EMBL/GenBank/DDBJ databases">
        <title>Azospira inquinata sp. nov.</title>
        <authorList>
            <person name="Moe W.M."/>
            <person name="Mikes M.C."/>
        </authorList>
    </citation>
    <scope>NUCLEOTIDE SEQUENCE</scope>
    <source>
        <strain evidence="11">Azo-3</strain>
    </source>
</reference>
<evidence type="ECO:0000256" key="9">
    <source>
        <dbReference type="ARBA" id="ARBA00022842"/>
    </source>
</evidence>
<protein>
    <recommendedName>
        <fullName evidence="6">3-deoxy-D-manno-octulosonate 8-phosphate phosphatase KdsC</fullName>
        <ecNumber evidence="5">3.1.3.45</ecNumber>
    </recommendedName>
    <alternativeName>
        <fullName evidence="10">KDO 8-P phosphatase</fullName>
    </alternativeName>
</protein>
<dbReference type="EC" id="3.1.3.45" evidence="5"/>
<gene>
    <name evidence="11" type="ORF">Azoinq_04435</name>
</gene>
<dbReference type="InterPro" id="IPR010023">
    <property type="entry name" value="KdsC_fam"/>
</dbReference>
<dbReference type="PANTHER" id="PTHR21485:SF6">
    <property type="entry name" value="N-ACYLNEURAMINATE CYTIDYLYLTRANSFERASE-RELATED"/>
    <property type="match status" value="1"/>
</dbReference>
<dbReference type="GO" id="GO:0046872">
    <property type="term" value="F:metal ion binding"/>
    <property type="evidence" value="ECO:0007669"/>
    <property type="project" value="UniProtKB-KW"/>
</dbReference>
<dbReference type="Pfam" id="PF08282">
    <property type="entry name" value="Hydrolase_3"/>
    <property type="match status" value="1"/>
</dbReference>
<dbReference type="InterPro" id="IPR050793">
    <property type="entry name" value="CMP-NeuNAc_synthase"/>
</dbReference>
<evidence type="ECO:0000256" key="8">
    <source>
        <dbReference type="ARBA" id="ARBA00022801"/>
    </source>
</evidence>
<evidence type="ECO:0000256" key="2">
    <source>
        <dbReference type="ARBA" id="ARBA00001946"/>
    </source>
</evidence>
<keyword evidence="7" id="KW-0479">Metal-binding</keyword>
<comment type="catalytic activity">
    <reaction evidence="1">
        <text>3-deoxy-alpha-D-manno-2-octulosonate-8-phosphate + H2O = 3-deoxy-alpha-D-manno-oct-2-ulosonate + phosphate</text>
        <dbReference type="Rhea" id="RHEA:11500"/>
        <dbReference type="ChEBI" id="CHEBI:15377"/>
        <dbReference type="ChEBI" id="CHEBI:43474"/>
        <dbReference type="ChEBI" id="CHEBI:85985"/>
        <dbReference type="ChEBI" id="CHEBI:85986"/>
        <dbReference type="EC" id="3.1.3.45"/>
    </reaction>
</comment>
<dbReference type="GO" id="GO:0019143">
    <property type="term" value="F:3-deoxy-manno-octulosonate-8-phosphatase activity"/>
    <property type="evidence" value="ECO:0007669"/>
    <property type="project" value="UniProtKB-EC"/>
</dbReference>
<evidence type="ECO:0000256" key="1">
    <source>
        <dbReference type="ARBA" id="ARBA00000898"/>
    </source>
</evidence>
<evidence type="ECO:0000256" key="6">
    <source>
        <dbReference type="ARBA" id="ARBA00020092"/>
    </source>
</evidence>
<accession>A0A975XVH9</accession>
<evidence type="ECO:0000313" key="12">
    <source>
        <dbReference type="Proteomes" id="UP000683428"/>
    </source>
</evidence>
<dbReference type="CDD" id="cd01630">
    <property type="entry name" value="HAD_KDO-like"/>
    <property type="match status" value="1"/>
</dbReference>
<organism evidence="11 12">
    <name type="scientific">Azospira inquinata</name>
    <dbReference type="NCBI Taxonomy" id="2785627"/>
    <lineage>
        <taxon>Bacteria</taxon>
        <taxon>Pseudomonadati</taxon>
        <taxon>Pseudomonadota</taxon>
        <taxon>Betaproteobacteria</taxon>
        <taxon>Rhodocyclales</taxon>
        <taxon>Rhodocyclaceae</taxon>
        <taxon>Azospira</taxon>
    </lineage>
</organism>